<reference evidence="2" key="1">
    <citation type="journal article" date="2017" name="Nat. Ecol. Evol.">
        <title>Genome expansion and lineage-specific genetic innovations in the forest pathogenic fungi Armillaria.</title>
        <authorList>
            <person name="Sipos G."/>
            <person name="Prasanna A.N."/>
            <person name="Walter M.C."/>
            <person name="O'Connor E."/>
            <person name="Balint B."/>
            <person name="Krizsan K."/>
            <person name="Kiss B."/>
            <person name="Hess J."/>
            <person name="Varga T."/>
            <person name="Slot J."/>
            <person name="Riley R."/>
            <person name="Boka B."/>
            <person name="Rigling D."/>
            <person name="Barry K."/>
            <person name="Lee J."/>
            <person name="Mihaltcheva S."/>
            <person name="LaButti K."/>
            <person name="Lipzen A."/>
            <person name="Waldron R."/>
            <person name="Moloney N.M."/>
            <person name="Sperisen C."/>
            <person name="Kredics L."/>
            <person name="Vagvoelgyi C."/>
            <person name="Patrignani A."/>
            <person name="Fitzpatrick D."/>
            <person name="Nagy I."/>
            <person name="Doyle S."/>
            <person name="Anderson J.B."/>
            <person name="Grigoriev I.V."/>
            <person name="Gueldener U."/>
            <person name="Muensterkoetter M."/>
            <person name="Nagy L.G."/>
        </authorList>
    </citation>
    <scope>NUCLEOTIDE SEQUENCE [LARGE SCALE GENOMIC DNA]</scope>
    <source>
        <strain evidence="2">Ar21-2</strain>
    </source>
</reference>
<accession>A0A2H3D6Q9</accession>
<evidence type="ECO:0000313" key="1">
    <source>
        <dbReference type="EMBL" id="PBK84767.1"/>
    </source>
</evidence>
<dbReference type="Proteomes" id="UP000217790">
    <property type="component" value="Unassembled WGS sequence"/>
</dbReference>
<organism evidence="1 2">
    <name type="scientific">Armillaria gallica</name>
    <name type="common">Bulbous honey fungus</name>
    <name type="synonym">Armillaria bulbosa</name>
    <dbReference type="NCBI Taxonomy" id="47427"/>
    <lineage>
        <taxon>Eukaryota</taxon>
        <taxon>Fungi</taxon>
        <taxon>Dikarya</taxon>
        <taxon>Basidiomycota</taxon>
        <taxon>Agaricomycotina</taxon>
        <taxon>Agaricomycetes</taxon>
        <taxon>Agaricomycetidae</taxon>
        <taxon>Agaricales</taxon>
        <taxon>Marasmiineae</taxon>
        <taxon>Physalacriaceae</taxon>
        <taxon>Armillaria</taxon>
    </lineage>
</organism>
<proteinExistence type="predicted"/>
<dbReference type="AlphaFoldDB" id="A0A2H3D6Q9"/>
<protein>
    <submittedName>
        <fullName evidence="1">Uncharacterized protein</fullName>
    </submittedName>
</protein>
<evidence type="ECO:0000313" key="2">
    <source>
        <dbReference type="Proteomes" id="UP000217790"/>
    </source>
</evidence>
<name>A0A2H3D6Q9_ARMGA</name>
<sequence length="101" mass="11186">MTVLVHLSAEHLALWPGSQQVSVSGIVLSQLRVSRERLVGRHDPEMVRKENVVHINSAIVGLLCINEIVGCCERSEIVLMTGKPVVLVPAFDDEKVKHCHK</sequence>
<gene>
    <name evidence="1" type="ORF">ARMGADRAFT_604683</name>
</gene>
<dbReference type="InParanoid" id="A0A2H3D6Q9"/>
<dbReference type="EMBL" id="KZ293696">
    <property type="protein sequence ID" value="PBK84767.1"/>
    <property type="molecule type" value="Genomic_DNA"/>
</dbReference>
<keyword evidence="2" id="KW-1185">Reference proteome</keyword>